<dbReference type="Proteomes" id="UP000185608">
    <property type="component" value="Chromosome"/>
</dbReference>
<dbReference type="PATRIC" id="fig|1855411.3.peg.1648"/>
<feature type="region of interest" description="Disordered" evidence="1">
    <location>
        <begin position="1"/>
        <end position="24"/>
    </location>
</feature>
<dbReference type="SUPFAM" id="SSF55729">
    <property type="entry name" value="Acyl-CoA N-acyltransferases (Nat)"/>
    <property type="match status" value="1"/>
</dbReference>
<proteinExistence type="predicted"/>
<dbReference type="GO" id="GO:0016747">
    <property type="term" value="F:acyltransferase activity, transferring groups other than amino-acyl groups"/>
    <property type="evidence" value="ECO:0007669"/>
    <property type="project" value="InterPro"/>
</dbReference>
<dbReference type="Gene3D" id="3.40.630.30">
    <property type="match status" value="1"/>
</dbReference>
<evidence type="ECO:0000313" key="3">
    <source>
        <dbReference type="EMBL" id="AOW80815.1"/>
    </source>
</evidence>
<evidence type="ECO:0000256" key="1">
    <source>
        <dbReference type="SAM" id="MobiDB-lite"/>
    </source>
</evidence>
<name>A0A1D8S634_9EURY</name>
<dbReference type="AlphaFoldDB" id="A0A1D8S634"/>
<dbReference type="GeneID" id="29829632"/>
<dbReference type="KEGG" id="halh:HTSR_1644"/>
<evidence type="ECO:0000313" key="4">
    <source>
        <dbReference type="Proteomes" id="UP000185608"/>
    </source>
</evidence>
<dbReference type="InterPro" id="IPR050276">
    <property type="entry name" value="MshD_Acetyltransferase"/>
</dbReference>
<dbReference type="CDD" id="cd04301">
    <property type="entry name" value="NAT_SF"/>
    <property type="match status" value="1"/>
</dbReference>
<organism evidence="3 4">
    <name type="scientific">Halodesulfurarchaeum formicicum</name>
    <dbReference type="NCBI Taxonomy" id="1873524"/>
    <lineage>
        <taxon>Archaea</taxon>
        <taxon>Methanobacteriati</taxon>
        <taxon>Methanobacteriota</taxon>
        <taxon>Stenosarchaea group</taxon>
        <taxon>Halobacteria</taxon>
        <taxon>Halobacteriales</taxon>
        <taxon>Halobacteriaceae</taxon>
        <taxon>Halodesulfurarchaeum</taxon>
    </lineage>
</organism>
<dbReference type="EMBL" id="CP016070">
    <property type="protein sequence ID" value="AOW80815.1"/>
    <property type="molecule type" value="Genomic_DNA"/>
</dbReference>
<dbReference type="InterPro" id="IPR000182">
    <property type="entry name" value="GNAT_dom"/>
</dbReference>
<dbReference type="PROSITE" id="PS51186">
    <property type="entry name" value="GNAT"/>
    <property type="match status" value="1"/>
</dbReference>
<gene>
    <name evidence="3" type="ORF">HTSR_1644</name>
</gene>
<dbReference type="STRING" id="1873524.HSR6_1713"/>
<dbReference type="Pfam" id="PF00583">
    <property type="entry name" value="Acetyltransf_1"/>
    <property type="match status" value="1"/>
</dbReference>
<evidence type="ECO:0000259" key="2">
    <source>
        <dbReference type="PROSITE" id="PS51186"/>
    </source>
</evidence>
<reference evidence="3 4" key="1">
    <citation type="submission" date="2016-06" db="EMBL/GenBank/DDBJ databases">
        <title>Discovery of anaerobic lithoheterotrophic haloarchaeon capable of sulfur respiration by hydrogen and formate.</title>
        <authorList>
            <person name="Sorokin D.Y."/>
            <person name="Kublanov I.V."/>
            <person name="Roman P."/>
            <person name="Sinninghe Damste J.S."/>
            <person name="Golyshin P.N."/>
            <person name="Rojo D."/>
            <person name="Ciordia S."/>
            <person name="Mena Md.C."/>
            <person name="Ferrer M."/>
            <person name="Smedile F."/>
            <person name="Messina E."/>
            <person name="La Cono V."/>
            <person name="Yakimov M.M."/>
        </authorList>
    </citation>
    <scope>NUCLEOTIDE SEQUENCE [LARGE SCALE GENOMIC DNA]</scope>
    <source>
        <strain evidence="3 4">HTSR1</strain>
    </source>
</reference>
<accession>A0A1D8S634</accession>
<dbReference type="InterPro" id="IPR016181">
    <property type="entry name" value="Acyl_CoA_acyltransferase"/>
</dbReference>
<sequence length="177" mass="19574">MTDRRYPDAPAGPFPTPPQTWTDEDGRSIEIEVCQGDRAALLEMYADFDPAERAQGIPPVGESAIRDWLDHLLCENCYNVIAEHEDRIVGHATLVGDGNGAYELAIFVHQDYQGAGIGTTLLEALLGHAAADGVEYVWLTVERWNKPAIRLYRKVGFEGTGAEDFEREMSIRLGDPA</sequence>
<feature type="domain" description="N-acetyltransferase" evidence="2">
    <location>
        <begin position="29"/>
        <end position="174"/>
    </location>
</feature>
<dbReference type="RefSeq" id="WP_070365481.1">
    <property type="nucleotide sequence ID" value="NZ_CP016070.1"/>
</dbReference>
<keyword evidence="3" id="KW-0808">Transferase</keyword>
<dbReference type="PANTHER" id="PTHR43617">
    <property type="entry name" value="L-AMINO ACID N-ACETYLTRANSFERASE"/>
    <property type="match status" value="1"/>
</dbReference>
<protein>
    <submittedName>
        <fullName evidence="3">GCN5 family acetyltransferase</fullName>
    </submittedName>
</protein>